<dbReference type="Proteomes" id="UP000503011">
    <property type="component" value="Chromosome"/>
</dbReference>
<keyword evidence="2" id="KW-0067">ATP-binding</keyword>
<dbReference type="KEGG" id="psuu:Psuf_038760"/>
<dbReference type="AlphaFoldDB" id="A0A6F8YKJ4"/>
<reference evidence="5 6" key="2">
    <citation type="submission" date="2020-03" db="EMBL/GenBank/DDBJ databases">
        <authorList>
            <person name="Ichikawa N."/>
            <person name="Kimura A."/>
            <person name="Kitahashi Y."/>
            <person name="Uohara A."/>
        </authorList>
    </citation>
    <scope>NUCLEOTIDE SEQUENCE [LARGE SCALE GENOMIC DNA]</scope>
    <source>
        <strain evidence="5 6">NBRC 105367</strain>
    </source>
</reference>
<dbReference type="PANTHER" id="PTHR47962:SF5">
    <property type="entry name" value="ATP-DEPENDENT HELICASE LHR-RELATED"/>
    <property type="match status" value="1"/>
</dbReference>
<evidence type="ECO:0000259" key="3">
    <source>
        <dbReference type="PROSITE" id="PS51192"/>
    </source>
</evidence>
<dbReference type="SUPFAM" id="SSF52540">
    <property type="entry name" value="P-loop containing nucleoside triphosphate hydrolases"/>
    <property type="match status" value="1"/>
</dbReference>
<feature type="domain" description="Helicase C-terminal" evidence="4">
    <location>
        <begin position="269"/>
        <end position="440"/>
    </location>
</feature>
<evidence type="ECO:0000256" key="2">
    <source>
        <dbReference type="ARBA" id="ARBA00022840"/>
    </source>
</evidence>
<keyword evidence="6" id="KW-1185">Reference proteome</keyword>
<evidence type="ECO:0000313" key="6">
    <source>
        <dbReference type="Proteomes" id="UP000503011"/>
    </source>
</evidence>
<evidence type="ECO:0000313" key="5">
    <source>
        <dbReference type="EMBL" id="BCB86563.1"/>
    </source>
</evidence>
<dbReference type="SMART" id="SM00490">
    <property type="entry name" value="HELICc"/>
    <property type="match status" value="1"/>
</dbReference>
<dbReference type="InterPro" id="IPR052511">
    <property type="entry name" value="ATP-dep_Helicase"/>
</dbReference>
<reference evidence="5 6" key="1">
    <citation type="submission" date="2020-03" db="EMBL/GenBank/DDBJ databases">
        <title>Whole genome shotgun sequence of Phytohabitans suffuscus NBRC 105367.</title>
        <authorList>
            <person name="Komaki H."/>
            <person name="Tamura T."/>
        </authorList>
    </citation>
    <scope>NUCLEOTIDE SEQUENCE [LARGE SCALE GENOMIC DNA]</scope>
    <source>
        <strain evidence="5 6">NBRC 105367</strain>
    </source>
</reference>
<dbReference type="GO" id="GO:0005524">
    <property type="term" value="F:ATP binding"/>
    <property type="evidence" value="ECO:0007669"/>
    <property type="project" value="UniProtKB-KW"/>
</dbReference>
<dbReference type="EMBL" id="AP022871">
    <property type="protein sequence ID" value="BCB86563.1"/>
    <property type="molecule type" value="Genomic_DNA"/>
</dbReference>
<dbReference type="InterPro" id="IPR001650">
    <property type="entry name" value="Helicase_C-like"/>
</dbReference>
<sequence>MTTSSPRSGSEPPAAEPSRAYALYHPAVQRWIYNRGWDRLRDAQERAAELIITGERDVIIASATASGKTEAALLPICSVLARQHELNAAAGVAALYVSPLKALINDQYDRIVDLTEPLGLRVHRWHGDAPAAGKARVLRAPSGLLLITPESLEALFVRHADRVRRVFGGLRYAVIDELHSFVGTERGAQLQALLHRVELAAGRRVPRVALSATLGDFAGAAEFLRPRHGPEVAVVASTEPGGEIRLQIRGYVDPAAPAPPGQEPADRGAIADHLFRTLRGTDNLVFANSRAAVEVYADMLAQRAVRAGVPAGFLAHHGSLSKEVREHVEERLKDPTTPVTAVCTSTLELGIDVGSVDSVAQVGAPPTVAGLRQRLGRSGRRPGRPAVLRVYVAEPELAPGLSPTDALRAELFQSVAMIELLTASWYEPPDTTGLHLSTLVQQVLSTTAQHGGATARQLFDSLCASGPFHRVDQATFAALLRDLGRHDLLQQQADGVLLPGREGERLISHYSFYASFRTSLDYRLVADGYTLGSLPVDRPILPGTFLIFSGARWRVISVDTAQRVIELTAAEAGRPPVFPGTGGEVADEVRRAMRRLYRSSETPGYLDATARTLLAEGRAAFHAYGHATHRVFSRGPETVLFPWRGDRIMNTLAVVLAGHGLHIGQDGLAITAGNCSPAQLLDVVRKLAAEPAPDPVALAATVRAKAHDKYDRYLSEDLLNLAYAARALDVPGAWTSLAELASLPSPAG</sequence>
<dbReference type="GO" id="GO:0004386">
    <property type="term" value="F:helicase activity"/>
    <property type="evidence" value="ECO:0007669"/>
    <property type="project" value="UniProtKB-KW"/>
</dbReference>
<keyword evidence="5" id="KW-0378">Hydrolase</keyword>
<dbReference type="Pfam" id="PF00270">
    <property type="entry name" value="DEAD"/>
    <property type="match status" value="1"/>
</dbReference>
<gene>
    <name evidence="5" type="ORF">Psuf_038760</name>
</gene>
<dbReference type="InterPro" id="IPR014001">
    <property type="entry name" value="Helicase_ATP-bd"/>
</dbReference>
<feature type="domain" description="Helicase ATP-binding" evidence="3">
    <location>
        <begin position="49"/>
        <end position="232"/>
    </location>
</feature>
<dbReference type="Gene3D" id="3.40.50.300">
    <property type="entry name" value="P-loop containing nucleotide triphosphate hydrolases"/>
    <property type="match status" value="2"/>
</dbReference>
<keyword evidence="1" id="KW-0547">Nucleotide-binding</keyword>
<evidence type="ECO:0000256" key="1">
    <source>
        <dbReference type="ARBA" id="ARBA00022741"/>
    </source>
</evidence>
<accession>A0A6F8YKJ4</accession>
<dbReference type="GO" id="GO:0016887">
    <property type="term" value="F:ATP hydrolysis activity"/>
    <property type="evidence" value="ECO:0007669"/>
    <property type="project" value="TreeGrafter"/>
</dbReference>
<evidence type="ECO:0000259" key="4">
    <source>
        <dbReference type="PROSITE" id="PS51194"/>
    </source>
</evidence>
<organism evidence="5 6">
    <name type="scientific">Phytohabitans suffuscus</name>
    <dbReference type="NCBI Taxonomy" id="624315"/>
    <lineage>
        <taxon>Bacteria</taxon>
        <taxon>Bacillati</taxon>
        <taxon>Actinomycetota</taxon>
        <taxon>Actinomycetes</taxon>
        <taxon>Micromonosporales</taxon>
        <taxon>Micromonosporaceae</taxon>
    </lineage>
</organism>
<proteinExistence type="predicted"/>
<dbReference type="PROSITE" id="PS51194">
    <property type="entry name" value="HELICASE_CTER"/>
    <property type="match status" value="1"/>
</dbReference>
<dbReference type="PROSITE" id="PS51192">
    <property type="entry name" value="HELICASE_ATP_BIND_1"/>
    <property type="match status" value="1"/>
</dbReference>
<dbReference type="InterPro" id="IPR027417">
    <property type="entry name" value="P-loop_NTPase"/>
</dbReference>
<keyword evidence="5" id="KW-0347">Helicase</keyword>
<dbReference type="RefSeq" id="WP_173158329.1">
    <property type="nucleotide sequence ID" value="NZ_AP022871.1"/>
</dbReference>
<dbReference type="Pfam" id="PF00271">
    <property type="entry name" value="Helicase_C"/>
    <property type="match status" value="1"/>
</dbReference>
<dbReference type="SMART" id="SM00487">
    <property type="entry name" value="DEXDc"/>
    <property type="match status" value="1"/>
</dbReference>
<name>A0A6F8YKJ4_9ACTN</name>
<protein>
    <submittedName>
        <fullName evidence="5">ATP-dependent helicase</fullName>
    </submittedName>
</protein>
<dbReference type="GO" id="GO:0003677">
    <property type="term" value="F:DNA binding"/>
    <property type="evidence" value="ECO:0007669"/>
    <property type="project" value="TreeGrafter"/>
</dbReference>
<dbReference type="InterPro" id="IPR011545">
    <property type="entry name" value="DEAD/DEAH_box_helicase_dom"/>
</dbReference>
<dbReference type="PANTHER" id="PTHR47962">
    <property type="entry name" value="ATP-DEPENDENT HELICASE LHR-RELATED-RELATED"/>
    <property type="match status" value="1"/>
</dbReference>